<comment type="caution">
    <text evidence="1">The sequence shown here is derived from an EMBL/GenBank/DDBJ whole genome shotgun (WGS) entry which is preliminary data.</text>
</comment>
<reference evidence="1 2" key="1">
    <citation type="submission" date="2024-06" db="EMBL/GenBank/DDBJ databases">
        <title>Genomic Encyclopedia of Type Strains, Phase V (KMG-V): Genome sequencing to study the core and pangenomes of soil and plant-associated prokaryotes.</title>
        <authorList>
            <person name="Whitman W."/>
        </authorList>
    </citation>
    <scope>NUCLEOTIDE SEQUENCE [LARGE SCALE GENOMIC DNA]</scope>
    <source>
        <strain evidence="1 2">USDA 160</strain>
    </source>
</reference>
<sequence>MIMNCTGWAFIAVQLTCTMPDPAPVVVCPPVRAWSIDFQKRVADELRATPNSALAAVAVQAIGDRDVARACARKRKPK</sequence>
<dbReference type="RefSeq" id="WP_248888453.1">
    <property type="nucleotide sequence ID" value="NZ_CP066351.1"/>
</dbReference>
<evidence type="ECO:0008006" key="3">
    <source>
        <dbReference type="Google" id="ProtNLM"/>
    </source>
</evidence>
<name>A0ABV2RUX0_BRAJP</name>
<proteinExistence type="predicted"/>
<evidence type="ECO:0000313" key="2">
    <source>
        <dbReference type="Proteomes" id="UP001549291"/>
    </source>
</evidence>
<dbReference type="EMBL" id="JBEPTQ010000002">
    <property type="protein sequence ID" value="MET4720749.1"/>
    <property type="molecule type" value="Genomic_DNA"/>
</dbReference>
<protein>
    <recommendedName>
        <fullName evidence="3">Transposase</fullName>
    </recommendedName>
</protein>
<organism evidence="1 2">
    <name type="scientific">Bradyrhizobium japonicum</name>
    <dbReference type="NCBI Taxonomy" id="375"/>
    <lineage>
        <taxon>Bacteria</taxon>
        <taxon>Pseudomonadati</taxon>
        <taxon>Pseudomonadota</taxon>
        <taxon>Alphaproteobacteria</taxon>
        <taxon>Hyphomicrobiales</taxon>
        <taxon>Nitrobacteraceae</taxon>
        <taxon>Bradyrhizobium</taxon>
    </lineage>
</organism>
<dbReference type="Proteomes" id="UP001549291">
    <property type="component" value="Unassembled WGS sequence"/>
</dbReference>
<evidence type="ECO:0000313" key="1">
    <source>
        <dbReference type="EMBL" id="MET4720749.1"/>
    </source>
</evidence>
<keyword evidence="2" id="KW-1185">Reference proteome</keyword>
<gene>
    <name evidence="1" type="ORF">ABIF63_004855</name>
</gene>
<accession>A0ABV2RUX0</accession>